<evidence type="ECO:0000313" key="2">
    <source>
        <dbReference type="Proteomes" id="UP000807353"/>
    </source>
</evidence>
<dbReference type="Proteomes" id="UP000807353">
    <property type="component" value="Unassembled WGS sequence"/>
</dbReference>
<feature type="non-terminal residue" evidence="1">
    <location>
        <position position="1"/>
    </location>
</feature>
<sequence length="271" mass="30451">TVPSFVIKSQEDLVNGYECPKAPPPEAFQAQPLTDSQYLSSQHYIAWRKTNGTVAAYNEHKSVLEQATGVDILSRYQVVKLAMDRTLLYPKVIDMCPKSCIAYTGDYIKLNCCPYSKGNVKCNTPRYRQTGKGKNIAHAQFKTLPILATIRAFYVNAETSYLLYHCDRTLKEVLKLLASVAQPESTKHYSGFANGDIHYLLWHKGLLSSEKDIALSISSDGVQLTMKKQSNTWVFIIMLLNFPPELRTQSDYSIHIFATPGQNPPGDVESF</sequence>
<gene>
    <name evidence="1" type="ORF">BDZ94DRAFT_1122403</name>
</gene>
<dbReference type="AlphaFoldDB" id="A0A9P5XTC9"/>
<dbReference type="OrthoDB" id="2742740at2759"/>
<feature type="non-terminal residue" evidence="1">
    <location>
        <position position="271"/>
    </location>
</feature>
<comment type="caution">
    <text evidence="1">The sequence shown here is derived from an EMBL/GenBank/DDBJ whole genome shotgun (WGS) entry which is preliminary data.</text>
</comment>
<dbReference type="EMBL" id="MU150375">
    <property type="protein sequence ID" value="KAF9457352.1"/>
    <property type="molecule type" value="Genomic_DNA"/>
</dbReference>
<accession>A0A9P5XTC9</accession>
<organism evidence="1 2">
    <name type="scientific">Collybia nuda</name>
    <dbReference type="NCBI Taxonomy" id="64659"/>
    <lineage>
        <taxon>Eukaryota</taxon>
        <taxon>Fungi</taxon>
        <taxon>Dikarya</taxon>
        <taxon>Basidiomycota</taxon>
        <taxon>Agaricomycotina</taxon>
        <taxon>Agaricomycetes</taxon>
        <taxon>Agaricomycetidae</taxon>
        <taxon>Agaricales</taxon>
        <taxon>Tricholomatineae</taxon>
        <taxon>Clitocybaceae</taxon>
        <taxon>Collybia</taxon>
    </lineage>
</organism>
<name>A0A9P5XTC9_9AGAR</name>
<keyword evidence="2" id="KW-1185">Reference proteome</keyword>
<protein>
    <submittedName>
        <fullName evidence="1">Uncharacterized protein</fullName>
    </submittedName>
</protein>
<reference evidence="1" key="1">
    <citation type="submission" date="2020-11" db="EMBL/GenBank/DDBJ databases">
        <authorList>
            <consortium name="DOE Joint Genome Institute"/>
            <person name="Ahrendt S."/>
            <person name="Riley R."/>
            <person name="Andreopoulos W."/>
            <person name="Labutti K."/>
            <person name="Pangilinan J."/>
            <person name="Ruiz-Duenas F.J."/>
            <person name="Barrasa J.M."/>
            <person name="Sanchez-Garcia M."/>
            <person name="Camarero S."/>
            <person name="Miyauchi S."/>
            <person name="Serrano A."/>
            <person name="Linde D."/>
            <person name="Babiker R."/>
            <person name="Drula E."/>
            <person name="Ayuso-Fernandez I."/>
            <person name="Pacheco R."/>
            <person name="Padilla G."/>
            <person name="Ferreira P."/>
            <person name="Barriuso J."/>
            <person name="Kellner H."/>
            <person name="Castanera R."/>
            <person name="Alfaro M."/>
            <person name="Ramirez L."/>
            <person name="Pisabarro A.G."/>
            <person name="Kuo A."/>
            <person name="Tritt A."/>
            <person name="Lipzen A."/>
            <person name="He G."/>
            <person name="Yan M."/>
            <person name="Ng V."/>
            <person name="Cullen D."/>
            <person name="Martin F."/>
            <person name="Rosso M.-N."/>
            <person name="Henrissat B."/>
            <person name="Hibbett D."/>
            <person name="Martinez A.T."/>
            <person name="Grigoriev I.V."/>
        </authorList>
    </citation>
    <scope>NUCLEOTIDE SEQUENCE</scope>
    <source>
        <strain evidence="1">CBS 247.69</strain>
    </source>
</reference>
<evidence type="ECO:0000313" key="1">
    <source>
        <dbReference type="EMBL" id="KAF9457352.1"/>
    </source>
</evidence>
<proteinExistence type="predicted"/>